<dbReference type="Proteomes" id="UP000199662">
    <property type="component" value="Unassembled WGS sequence"/>
</dbReference>
<evidence type="ECO:0000256" key="1">
    <source>
        <dbReference type="ARBA" id="ARBA00022679"/>
    </source>
</evidence>
<evidence type="ECO:0000256" key="4">
    <source>
        <dbReference type="ARBA" id="ARBA00023163"/>
    </source>
</evidence>
<evidence type="ECO:0000259" key="5">
    <source>
        <dbReference type="PROSITE" id="PS51099"/>
    </source>
</evidence>
<dbReference type="InterPro" id="IPR036388">
    <property type="entry name" value="WH-like_DNA-bd_sf"/>
</dbReference>
<organism evidence="7 8">
    <name type="scientific">Propionispira arboris</name>
    <dbReference type="NCBI Taxonomy" id="84035"/>
    <lineage>
        <taxon>Bacteria</taxon>
        <taxon>Bacillati</taxon>
        <taxon>Bacillota</taxon>
        <taxon>Negativicutes</taxon>
        <taxon>Selenomonadales</taxon>
        <taxon>Selenomonadaceae</taxon>
        <taxon>Propionispira</taxon>
    </lineage>
</organism>
<dbReference type="InterPro" id="IPR013011">
    <property type="entry name" value="PTS_EIIB_2"/>
</dbReference>
<dbReference type="Gene3D" id="1.10.10.10">
    <property type="entry name" value="Winged helix-like DNA-binding domain superfamily/Winged helix DNA-binding domain"/>
    <property type="match status" value="1"/>
</dbReference>
<dbReference type="PROSITE" id="PS51372">
    <property type="entry name" value="PRD_2"/>
    <property type="match status" value="1"/>
</dbReference>
<gene>
    <name evidence="7" type="ORF">SAMN05660742_102175</name>
</gene>
<name>A0A1H6V9W8_9FIRM</name>
<evidence type="ECO:0000259" key="6">
    <source>
        <dbReference type="PROSITE" id="PS51372"/>
    </source>
</evidence>
<dbReference type="Gene3D" id="3.40.50.2300">
    <property type="match status" value="1"/>
</dbReference>
<evidence type="ECO:0000256" key="3">
    <source>
        <dbReference type="ARBA" id="ARBA00023015"/>
    </source>
</evidence>
<dbReference type="AlphaFoldDB" id="A0A1H6V9W8"/>
<proteinExistence type="predicted"/>
<keyword evidence="4" id="KW-0804">Transcription</keyword>
<dbReference type="InterPro" id="IPR050661">
    <property type="entry name" value="BglG_antiterminators"/>
</dbReference>
<dbReference type="STRING" id="84035.SAMN05660742_102175"/>
<dbReference type="SUPFAM" id="SSF46785">
    <property type="entry name" value="Winged helix' DNA-binding domain"/>
    <property type="match status" value="1"/>
</dbReference>
<dbReference type="GO" id="GO:0009401">
    <property type="term" value="P:phosphoenolpyruvate-dependent sugar phosphotransferase system"/>
    <property type="evidence" value="ECO:0007669"/>
    <property type="project" value="InterPro"/>
</dbReference>
<dbReference type="GO" id="GO:0008982">
    <property type="term" value="F:protein-N(PI)-phosphohistidine-sugar phosphotransferase activity"/>
    <property type="evidence" value="ECO:0007669"/>
    <property type="project" value="InterPro"/>
</dbReference>
<keyword evidence="2" id="KW-0677">Repeat</keyword>
<dbReference type="InterPro" id="IPR036634">
    <property type="entry name" value="PRD_sf"/>
</dbReference>
<dbReference type="InterPro" id="IPR013196">
    <property type="entry name" value="HTH_11"/>
</dbReference>
<dbReference type="EMBL" id="FNZK01000002">
    <property type="protein sequence ID" value="SEI98567.1"/>
    <property type="molecule type" value="Genomic_DNA"/>
</dbReference>
<dbReference type="Gene3D" id="1.10.1790.10">
    <property type="entry name" value="PRD domain"/>
    <property type="match status" value="1"/>
</dbReference>
<dbReference type="PROSITE" id="PS51099">
    <property type="entry name" value="PTS_EIIB_TYPE_2"/>
    <property type="match status" value="1"/>
</dbReference>
<dbReference type="PANTHER" id="PTHR30185">
    <property type="entry name" value="CRYPTIC BETA-GLUCOSIDE BGL OPERON ANTITERMINATOR"/>
    <property type="match status" value="1"/>
</dbReference>
<keyword evidence="3" id="KW-0805">Transcription regulation</keyword>
<evidence type="ECO:0000313" key="7">
    <source>
        <dbReference type="EMBL" id="SEI98567.1"/>
    </source>
</evidence>
<sequence length="634" mass="73318">MLTVRCCKIMNDLLTASYPISKKALMEKYHVSDRSIKYDINNLRGWLEDEASNILVQYIPKCGFKLSGSAKDICELQQLFSKEKEKTRIFSTERTRYIILMLLTSSEFITIQDFSSKLNVSKNTVTRDIDTISDMLAIWDIYLDRKAHWGFKINTTETKRRQAIEYFILSMFDVRAIEEILQGLRQCFLPEFFKKVMCQYLIEDQDVGNLCKLCKQLLENIYKMTDVLDDKGSIEVFIRICVALHQIRHKSGIGDLVKIAAISNDTDHFFRIELKKMFGHFNINIEEAELNWLLLPFTKDNSIKTTIDIEKITLQIIQKTSHSTKIPFSADCELYENLLMHIKRAFVKKQYHMVNVNPLLDDILHHFGQLFNVVKQICYDVFGRYNIYLRDEEISYIVLYFQLSYETLFGKERIRTIVVCSTGISSAKLLMAQLKNKFDVLQIVGCCSILHAETFIAHNPIDLIISVLPMQTETPCIVVNAFLQKDDIKKIQSVLDNFKLTPSVTRNLKKVEPKIAGNWHGADFSDMAKIEKFTQEVISKGFNLTMALKESLGKYLTRQSETGLMFHCLLMANRFACGAPYANIVDAGNDTVNIVKVKEKIREAVSNYYEDVPESEIIAILNYFTLNQKFHKKE</sequence>
<dbReference type="PANTHER" id="PTHR30185:SF18">
    <property type="entry name" value="TRANSCRIPTIONAL REGULATOR MTLR"/>
    <property type="match status" value="1"/>
</dbReference>
<reference evidence="7 8" key="1">
    <citation type="submission" date="2016-10" db="EMBL/GenBank/DDBJ databases">
        <authorList>
            <person name="de Groot N.N."/>
        </authorList>
    </citation>
    <scope>NUCLEOTIDE SEQUENCE [LARGE SCALE GENOMIC DNA]</scope>
    <source>
        <strain evidence="7 8">DSM 2179</strain>
    </source>
</reference>
<dbReference type="GO" id="GO:0006355">
    <property type="term" value="P:regulation of DNA-templated transcription"/>
    <property type="evidence" value="ECO:0007669"/>
    <property type="project" value="InterPro"/>
</dbReference>
<dbReference type="Pfam" id="PF08279">
    <property type="entry name" value="HTH_11"/>
    <property type="match status" value="1"/>
</dbReference>
<dbReference type="SUPFAM" id="SSF52794">
    <property type="entry name" value="PTS system IIB component-like"/>
    <property type="match status" value="1"/>
</dbReference>
<dbReference type="InterPro" id="IPR011608">
    <property type="entry name" value="PRD"/>
</dbReference>
<feature type="domain" description="PTS EIIB type-2" evidence="5">
    <location>
        <begin position="414"/>
        <end position="503"/>
    </location>
</feature>
<feature type="domain" description="PRD" evidence="6">
    <location>
        <begin position="304"/>
        <end position="411"/>
    </location>
</feature>
<dbReference type="InterPro" id="IPR036095">
    <property type="entry name" value="PTS_EIIB-like_sf"/>
</dbReference>
<dbReference type="SUPFAM" id="SSF63520">
    <property type="entry name" value="PTS-regulatory domain, PRD"/>
    <property type="match status" value="1"/>
</dbReference>
<dbReference type="Pfam" id="PF00874">
    <property type="entry name" value="PRD"/>
    <property type="match status" value="1"/>
</dbReference>
<protein>
    <submittedName>
        <fullName evidence="7">Transcriptional antiterminator, BglG family</fullName>
    </submittedName>
</protein>
<accession>A0A1H6V9W8</accession>
<dbReference type="InterPro" id="IPR036390">
    <property type="entry name" value="WH_DNA-bd_sf"/>
</dbReference>
<keyword evidence="8" id="KW-1185">Reference proteome</keyword>
<dbReference type="CDD" id="cd05568">
    <property type="entry name" value="PTS_IIB_bgl_like"/>
    <property type="match status" value="1"/>
</dbReference>
<evidence type="ECO:0000256" key="2">
    <source>
        <dbReference type="ARBA" id="ARBA00022737"/>
    </source>
</evidence>
<keyword evidence="1" id="KW-0808">Transferase</keyword>
<evidence type="ECO:0000313" key="8">
    <source>
        <dbReference type="Proteomes" id="UP000199662"/>
    </source>
</evidence>
<dbReference type="RefSeq" id="WP_091828983.1">
    <property type="nucleotide sequence ID" value="NZ_FNZK01000002.1"/>
</dbReference>